<dbReference type="Proteomes" id="UP001553161">
    <property type="component" value="Unassembled WGS sequence"/>
</dbReference>
<gene>
    <name evidence="2" type="ORF">AB0T83_16735</name>
</gene>
<accession>A0ABV3LA69</accession>
<proteinExistence type="predicted"/>
<reference evidence="2 3" key="1">
    <citation type="submission" date="2024-07" db="EMBL/GenBank/DDBJ databases">
        <authorList>
            <person name="Kang M."/>
        </authorList>
    </citation>
    <scope>NUCLEOTIDE SEQUENCE [LARGE SCALE GENOMIC DNA]</scope>
    <source>
        <strain evidence="2 3">DFM31</strain>
    </source>
</reference>
<keyword evidence="3" id="KW-1185">Reference proteome</keyword>
<comment type="caution">
    <text evidence="2">The sequence shown here is derived from an EMBL/GenBank/DDBJ whole genome shotgun (WGS) entry which is preliminary data.</text>
</comment>
<evidence type="ECO:0000256" key="1">
    <source>
        <dbReference type="SAM" id="MobiDB-lite"/>
    </source>
</evidence>
<sequence>MTPLTPLDHVHAAMQAAPDDDALRLRFFERLADAELFLLLEREARDETVDPQIFETEDGKFLLAFDLEERLAGFAEGTMPYLALSGRTLIGMIAGQGVGLGLNLGTAPSETLLPPEAVDWLAETLAHAPEETEDRPRELAPPSGLPETLLTALDGKLALMSGRARLAYLCAVTYESGRRGHLLAFVDTTQGAETALARAVNEALAFSGLEAGALDVAFFAASDAIAARLARTGLRFDLPQPDPHDTASRPAPGSDPATPPILR</sequence>
<feature type="region of interest" description="Disordered" evidence="1">
    <location>
        <begin position="236"/>
        <end position="263"/>
    </location>
</feature>
<dbReference type="EMBL" id="JBFBVU010000028">
    <property type="protein sequence ID" value="MEV8468423.1"/>
    <property type="molecule type" value="Genomic_DNA"/>
</dbReference>
<evidence type="ECO:0000313" key="2">
    <source>
        <dbReference type="EMBL" id="MEV8468423.1"/>
    </source>
</evidence>
<name>A0ABV3LA69_9RHOB</name>
<evidence type="ECO:0000313" key="3">
    <source>
        <dbReference type="Proteomes" id="UP001553161"/>
    </source>
</evidence>
<dbReference type="RefSeq" id="WP_366194376.1">
    <property type="nucleotide sequence ID" value="NZ_JBFBVU010000028.1"/>
</dbReference>
<organism evidence="2 3">
    <name type="scientific">Meridianimarinicoccus marinus</name>
    <dbReference type="NCBI Taxonomy" id="3231483"/>
    <lineage>
        <taxon>Bacteria</taxon>
        <taxon>Pseudomonadati</taxon>
        <taxon>Pseudomonadota</taxon>
        <taxon>Alphaproteobacteria</taxon>
        <taxon>Rhodobacterales</taxon>
        <taxon>Paracoccaceae</taxon>
        <taxon>Meridianimarinicoccus</taxon>
    </lineage>
</organism>
<protein>
    <submittedName>
        <fullName evidence="2">SseB family protein</fullName>
    </submittedName>
</protein>